<evidence type="ECO:0000256" key="1">
    <source>
        <dbReference type="SAM" id="MobiDB-lite"/>
    </source>
</evidence>
<evidence type="ECO:0000259" key="3">
    <source>
        <dbReference type="Pfam" id="PF14371"/>
    </source>
</evidence>
<dbReference type="InterPro" id="IPR025524">
    <property type="entry name" value="DUF4412"/>
</dbReference>
<evidence type="ECO:0000313" key="5">
    <source>
        <dbReference type="Proteomes" id="UP000295210"/>
    </source>
</evidence>
<feature type="domain" description="DUF4412" evidence="3">
    <location>
        <begin position="24"/>
        <end position="204"/>
    </location>
</feature>
<sequence length="215" mass="22894">MNLSLLFLTLSILAPSALAATAPFEGAVKATMEVRGQEIPVQYTIKGHRVRIDMRFMQQTSTVIADVDTQTQTVLIPRLQAYAIHHGAAPSNMQPNETPAITDMNKTETIAGHVCEDYAIDSAKYSGTLCVAKDIGGDALGAEMNGPLGSAMKGLKGIKDPGMPLRLAIKAKTSDAAGQDMTMLVTQVSPGPVSDTQFSVPPGWREMPSIMPTPR</sequence>
<evidence type="ECO:0000256" key="2">
    <source>
        <dbReference type="SAM" id="SignalP"/>
    </source>
</evidence>
<accession>A0A4R1LAA0</accession>
<keyword evidence="2" id="KW-0732">Signal</keyword>
<reference evidence="4 5" key="1">
    <citation type="submission" date="2019-03" db="EMBL/GenBank/DDBJ databases">
        <title>Genomic Encyclopedia of Type Strains, Phase IV (KMG-IV): sequencing the most valuable type-strain genomes for metagenomic binning, comparative biology and taxonomic classification.</title>
        <authorList>
            <person name="Goeker M."/>
        </authorList>
    </citation>
    <scope>NUCLEOTIDE SEQUENCE [LARGE SCALE GENOMIC DNA]</scope>
    <source>
        <strain evidence="4 5">DSM 103428</strain>
    </source>
</reference>
<name>A0A4R1LAA0_9BACT</name>
<keyword evidence="5" id="KW-1185">Reference proteome</keyword>
<feature type="chain" id="PRO_5020671472" evidence="2">
    <location>
        <begin position="20"/>
        <end position="215"/>
    </location>
</feature>
<feature type="signal peptide" evidence="2">
    <location>
        <begin position="1"/>
        <end position="19"/>
    </location>
</feature>
<dbReference type="Pfam" id="PF14371">
    <property type="entry name" value="DUF4412"/>
    <property type="match status" value="1"/>
</dbReference>
<organism evidence="4 5">
    <name type="scientific">Acidipila rosea</name>
    <dbReference type="NCBI Taxonomy" id="768535"/>
    <lineage>
        <taxon>Bacteria</taxon>
        <taxon>Pseudomonadati</taxon>
        <taxon>Acidobacteriota</taxon>
        <taxon>Terriglobia</taxon>
        <taxon>Terriglobales</taxon>
        <taxon>Acidobacteriaceae</taxon>
        <taxon>Acidipila</taxon>
    </lineage>
</organism>
<protein>
    <submittedName>
        <fullName evidence="4">Uncharacterized protein DUF4412</fullName>
    </submittedName>
</protein>
<feature type="compositionally biased region" description="Polar residues" evidence="1">
    <location>
        <begin position="188"/>
        <end position="199"/>
    </location>
</feature>
<dbReference type="RefSeq" id="WP_131990617.1">
    <property type="nucleotide sequence ID" value="NZ_SMGK01000001.1"/>
</dbReference>
<gene>
    <name evidence="4" type="ORF">C7378_0084</name>
</gene>
<dbReference type="Proteomes" id="UP000295210">
    <property type="component" value="Unassembled WGS sequence"/>
</dbReference>
<dbReference type="AlphaFoldDB" id="A0A4R1LAA0"/>
<evidence type="ECO:0000313" key="4">
    <source>
        <dbReference type="EMBL" id="TCK75104.1"/>
    </source>
</evidence>
<feature type="region of interest" description="Disordered" evidence="1">
    <location>
        <begin position="188"/>
        <end position="215"/>
    </location>
</feature>
<proteinExistence type="predicted"/>
<dbReference type="EMBL" id="SMGK01000001">
    <property type="protein sequence ID" value="TCK75104.1"/>
    <property type="molecule type" value="Genomic_DNA"/>
</dbReference>
<comment type="caution">
    <text evidence="4">The sequence shown here is derived from an EMBL/GenBank/DDBJ whole genome shotgun (WGS) entry which is preliminary data.</text>
</comment>